<evidence type="ECO:0000256" key="1">
    <source>
        <dbReference type="SAM" id="Phobius"/>
    </source>
</evidence>
<dbReference type="RefSeq" id="WP_060247029.1">
    <property type="nucleotide sequence ID" value="NZ_LPJR01000094.1"/>
</dbReference>
<proteinExistence type="predicted"/>
<feature type="domain" description="Thoeris protein ThsA Macro" evidence="2">
    <location>
        <begin position="83"/>
        <end position="261"/>
    </location>
</feature>
<dbReference type="EMBL" id="LPJR01000094">
    <property type="protein sequence ID" value="KWF17574.1"/>
    <property type="molecule type" value="Genomic_DNA"/>
</dbReference>
<evidence type="ECO:0000259" key="2">
    <source>
        <dbReference type="Pfam" id="PF20016"/>
    </source>
</evidence>
<dbReference type="OrthoDB" id="2606558at2"/>
<dbReference type="Proteomes" id="UP000062912">
    <property type="component" value="Unassembled WGS sequence"/>
</dbReference>
<dbReference type="AlphaFoldDB" id="A0A132E745"/>
<evidence type="ECO:0000313" key="3">
    <source>
        <dbReference type="EMBL" id="KWF17574.1"/>
    </source>
</evidence>
<reference evidence="3 4" key="1">
    <citation type="submission" date="2015-11" db="EMBL/GenBank/DDBJ databases">
        <title>Expanding the genomic diversity of Burkholderia species for the development of highly accurate diagnostics.</title>
        <authorList>
            <person name="Sahl J."/>
            <person name="Keim P."/>
            <person name="Wagner D."/>
        </authorList>
    </citation>
    <scope>NUCLEOTIDE SEQUENCE [LARGE SCALE GENOMIC DNA]</scope>
    <source>
        <strain evidence="3 4">MSMB368WGS</strain>
    </source>
</reference>
<organism evidence="3 4">
    <name type="scientific">Burkholderia pseudomultivorans</name>
    <dbReference type="NCBI Taxonomy" id="1207504"/>
    <lineage>
        <taxon>Bacteria</taxon>
        <taxon>Pseudomonadati</taxon>
        <taxon>Pseudomonadota</taxon>
        <taxon>Betaproteobacteria</taxon>
        <taxon>Burkholderiales</taxon>
        <taxon>Burkholderiaceae</taxon>
        <taxon>Burkholderia</taxon>
        <taxon>Burkholderia cepacia complex</taxon>
    </lineage>
</organism>
<comment type="caution">
    <text evidence="3">The sequence shown here is derived from an EMBL/GenBank/DDBJ whole genome shotgun (WGS) entry which is preliminary data.</text>
</comment>
<keyword evidence="1" id="KW-0812">Transmembrane</keyword>
<feature type="transmembrane region" description="Helical" evidence="1">
    <location>
        <begin position="45"/>
        <end position="63"/>
    </location>
</feature>
<keyword evidence="1" id="KW-1133">Transmembrane helix</keyword>
<evidence type="ECO:0000313" key="4">
    <source>
        <dbReference type="Proteomes" id="UP000062912"/>
    </source>
</evidence>
<accession>A0A132E745</accession>
<dbReference type="Pfam" id="PF20016">
    <property type="entry name" value="ThsA_Macro"/>
    <property type="match status" value="1"/>
</dbReference>
<dbReference type="InterPro" id="IPR045535">
    <property type="entry name" value="ThsA_Macro"/>
</dbReference>
<keyword evidence="1" id="KW-0472">Membrane</keyword>
<name>A0A132E745_9BURK</name>
<gene>
    <name evidence="3" type="ORF">WT56_32485</name>
</gene>
<protein>
    <recommendedName>
        <fullName evidence="2">Thoeris protein ThsA Macro domain-containing protein</fullName>
    </recommendedName>
</protein>
<sequence>MNSIKDLWNGVRSHPWKLLANMFTAFSVIQTVIRGVSLFIPGVTISGWIPILAVLAVSVGWGLKKVWKPSRIEFQVANSGSTIEIVFGDLFAQDGIRAIAVNDFFDSELGKPVSDKSVHGIFLKRCFGGHAEPFDKQVDAELANVQSTSVKRAEGKTKRYPIGSTALLQANQDRYIAFVFATTDPNTSKASADVTMMWTSLHALWERTRIEAGGYPINIPLVGSGLSGLGLPTRDLLNLIVLSAITETKAKEITPRIRIILGRDRFDQLDLRDVKKHWRE</sequence>